<evidence type="ECO:0000313" key="3">
    <source>
        <dbReference type="Proteomes" id="UP001607302"/>
    </source>
</evidence>
<gene>
    <name evidence="2" type="ORF">V1478_017091</name>
</gene>
<accession>A0ABD1ZYJ2</accession>
<reference evidence="2 3" key="1">
    <citation type="journal article" date="2024" name="Ann. Entomol. Soc. Am.">
        <title>Genomic analyses of the southern and eastern yellowjacket wasps (Hymenoptera: Vespidae) reveal evolutionary signatures of social life.</title>
        <authorList>
            <person name="Catto M.A."/>
            <person name="Caine P.B."/>
            <person name="Orr S.E."/>
            <person name="Hunt B.G."/>
            <person name="Goodisman M.A.D."/>
        </authorList>
    </citation>
    <scope>NUCLEOTIDE SEQUENCE [LARGE SCALE GENOMIC DNA]</scope>
    <source>
        <strain evidence="2">233</strain>
        <tissue evidence="2">Head and thorax</tissue>
    </source>
</reference>
<evidence type="ECO:0000256" key="1">
    <source>
        <dbReference type="SAM" id="MobiDB-lite"/>
    </source>
</evidence>
<comment type="caution">
    <text evidence="2">The sequence shown here is derived from an EMBL/GenBank/DDBJ whole genome shotgun (WGS) entry which is preliminary data.</text>
</comment>
<name>A0ABD1ZYJ2_VESSQ</name>
<dbReference type="AlphaFoldDB" id="A0ABD1ZYJ2"/>
<organism evidence="2 3">
    <name type="scientific">Vespula squamosa</name>
    <name type="common">Southern yellow jacket</name>
    <name type="synonym">Wasp</name>
    <dbReference type="NCBI Taxonomy" id="30214"/>
    <lineage>
        <taxon>Eukaryota</taxon>
        <taxon>Metazoa</taxon>
        <taxon>Ecdysozoa</taxon>
        <taxon>Arthropoda</taxon>
        <taxon>Hexapoda</taxon>
        <taxon>Insecta</taxon>
        <taxon>Pterygota</taxon>
        <taxon>Neoptera</taxon>
        <taxon>Endopterygota</taxon>
        <taxon>Hymenoptera</taxon>
        <taxon>Apocrita</taxon>
        <taxon>Aculeata</taxon>
        <taxon>Vespoidea</taxon>
        <taxon>Vespidae</taxon>
        <taxon>Vespinae</taxon>
        <taxon>Vespula</taxon>
    </lineage>
</organism>
<protein>
    <submittedName>
        <fullName evidence="2">Uncharacterized protein</fullName>
    </submittedName>
</protein>
<dbReference type="EMBL" id="JAUDFV010000158">
    <property type="protein sequence ID" value="KAL2713393.1"/>
    <property type="molecule type" value="Genomic_DNA"/>
</dbReference>
<dbReference type="Proteomes" id="UP001607302">
    <property type="component" value="Unassembled WGS sequence"/>
</dbReference>
<feature type="region of interest" description="Disordered" evidence="1">
    <location>
        <begin position="1"/>
        <end position="56"/>
    </location>
</feature>
<evidence type="ECO:0000313" key="2">
    <source>
        <dbReference type="EMBL" id="KAL2713393.1"/>
    </source>
</evidence>
<keyword evidence="3" id="KW-1185">Reference proteome</keyword>
<feature type="compositionally biased region" description="Basic and acidic residues" evidence="1">
    <location>
        <begin position="10"/>
        <end position="47"/>
    </location>
</feature>
<sequence length="112" mass="13006">MCMILRKRSKSEAKERDTCSVRDGEARTHREGTWTKENKKFGSKKKEEEEEEEEEFLIPNPPGVIISKSLFILRSDISIVQNLSMNERVYEPSSSMISDVSMNERNTNIVHQ</sequence>
<proteinExistence type="predicted"/>